<feature type="transmembrane region" description="Helical" evidence="1">
    <location>
        <begin position="99"/>
        <end position="120"/>
    </location>
</feature>
<keyword evidence="1" id="KW-0812">Transmembrane</keyword>
<evidence type="ECO:0000256" key="1">
    <source>
        <dbReference type="SAM" id="Phobius"/>
    </source>
</evidence>
<dbReference type="EMBL" id="CP158165">
    <property type="protein sequence ID" value="XBV27907.1"/>
    <property type="molecule type" value="Genomic_DNA"/>
</dbReference>
<keyword evidence="1" id="KW-1133">Transmembrane helix</keyword>
<feature type="transmembrane region" description="Helical" evidence="1">
    <location>
        <begin position="58"/>
        <end position="78"/>
    </location>
</feature>
<protein>
    <recommendedName>
        <fullName evidence="3">ABC transporter permease</fullName>
    </recommendedName>
</protein>
<reference evidence="2" key="1">
    <citation type="submission" date="2024-06" db="EMBL/GenBank/DDBJ databases">
        <title>Kribbella sp. strain HUAS MG21 genome sequences.</title>
        <authorList>
            <person name="Mo P."/>
        </authorList>
    </citation>
    <scope>NUCLEOTIDE SEQUENCE</scope>
    <source>
        <strain evidence="2">HUAS MG21</strain>
    </source>
</reference>
<feature type="transmembrane region" description="Helical" evidence="1">
    <location>
        <begin position="126"/>
        <end position="146"/>
    </location>
</feature>
<gene>
    <name evidence="2" type="ORF">ABN611_16080</name>
</gene>
<accession>A0AAU7TMB1</accession>
<dbReference type="RefSeq" id="WP_350280686.1">
    <property type="nucleotide sequence ID" value="NZ_CP158165.1"/>
</dbReference>
<dbReference type="AlphaFoldDB" id="A0AAU7TMB1"/>
<keyword evidence="1" id="KW-0472">Membrane</keyword>
<evidence type="ECO:0008006" key="3">
    <source>
        <dbReference type="Google" id="ProtNLM"/>
    </source>
</evidence>
<sequence>MTPRSDAKVLTDAFRAELLKLGTLPAIGYTLVGIWAVTALLTVALVNAGQDGGDALSGPVPAGFVVLGLLPITSEYQGGQIRTTLIAVPRRITAYGAKLVALVVVTLPVAGTTVAVNALIDGTADARAIGYLTVTTVIAHATGSLIRRALPALVGLLTYYFVIGPLLQGRTSFATYLPDSTNWLTLAVWSAGLTTLALVAFRSRDA</sequence>
<evidence type="ECO:0000313" key="2">
    <source>
        <dbReference type="EMBL" id="XBV27907.1"/>
    </source>
</evidence>
<name>A0AAU7TMB1_9ACTN</name>
<feature type="transmembrane region" description="Helical" evidence="1">
    <location>
        <begin position="21"/>
        <end position="46"/>
    </location>
</feature>
<proteinExistence type="predicted"/>
<feature type="transmembrane region" description="Helical" evidence="1">
    <location>
        <begin position="183"/>
        <end position="201"/>
    </location>
</feature>
<organism evidence="2">
    <name type="scientific">Kribbella sp. HUAS MG21</name>
    <dbReference type="NCBI Taxonomy" id="3160966"/>
    <lineage>
        <taxon>Bacteria</taxon>
        <taxon>Bacillati</taxon>
        <taxon>Actinomycetota</taxon>
        <taxon>Actinomycetes</taxon>
        <taxon>Propionibacteriales</taxon>
        <taxon>Kribbellaceae</taxon>
        <taxon>Kribbella</taxon>
    </lineage>
</organism>
<feature type="transmembrane region" description="Helical" evidence="1">
    <location>
        <begin position="153"/>
        <end position="171"/>
    </location>
</feature>